<keyword evidence="1" id="KW-0472">Membrane</keyword>
<organism evidence="2 3">
    <name type="scientific">Symbiodinium natans</name>
    <dbReference type="NCBI Taxonomy" id="878477"/>
    <lineage>
        <taxon>Eukaryota</taxon>
        <taxon>Sar</taxon>
        <taxon>Alveolata</taxon>
        <taxon>Dinophyceae</taxon>
        <taxon>Suessiales</taxon>
        <taxon>Symbiodiniaceae</taxon>
        <taxon>Symbiodinium</taxon>
    </lineage>
</organism>
<accession>A0A812JTE2</accession>
<proteinExistence type="predicted"/>
<evidence type="ECO:0000313" key="2">
    <source>
        <dbReference type="EMBL" id="CAE7208562.1"/>
    </source>
</evidence>
<evidence type="ECO:0000256" key="1">
    <source>
        <dbReference type="SAM" id="Phobius"/>
    </source>
</evidence>
<feature type="transmembrane region" description="Helical" evidence="1">
    <location>
        <begin position="500"/>
        <end position="527"/>
    </location>
</feature>
<gene>
    <name evidence="2" type="ORF">SNAT2548_LOCUS6813</name>
</gene>
<feature type="transmembrane region" description="Helical" evidence="1">
    <location>
        <begin position="458"/>
        <end position="480"/>
    </location>
</feature>
<dbReference type="Proteomes" id="UP000604046">
    <property type="component" value="Unassembled WGS sequence"/>
</dbReference>
<feature type="transmembrane region" description="Helical" evidence="1">
    <location>
        <begin position="249"/>
        <end position="272"/>
    </location>
</feature>
<keyword evidence="1" id="KW-1133">Transmembrane helix</keyword>
<feature type="transmembrane region" description="Helical" evidence="1">
    <location>
        <begin position="150"/>
        <end position="169"/>
    </location>
</feature>
<keyword evidence="3" id="KW-1185">Reference proteome</keyword>
<name>A0A812JTE2_9DINO</name>
<feature type="transmembrane region" description="Helical" evidence="1">
    <location>
        <begin position="389"/>
        <end position="409"/>
    </location>
</feature>
<evidence type="ECO:0000313" key="3">
    <source>
        <dbReference type="Proteomes" id="UP000604046"/>
    </source>
</evidence>
<keyword evidence="1" id="KW-0812">Transmembrane</keyword>
<comment type="caution">
    <text evidence="2">The sequence shown here is derived from an EMBL/GenBank/DDBJ whole genome shotgun (WGS) entry which is preliminary data.</text>
</comment>
<feature type="transmembrane region" description="Helical" evidence="1">
    <location>
        <begin position="117"/>
        <end position="138"/>
    </location>
</feature>
<reference evidence="2" key="1">
    <citation type="submission" date="2021-02" db="EMBL/GenBank/DDBJ databases">
        <authorList>
            <person name="Dougan E. K."/>
            <person name="Rhodes N."/>
            <person name="Thang M."/>
            <person name="Chan C."/>
        </authorList>
    </citation>
    <scope>NUCLEOTIDE SEQUENCE</scope>
</reference>
<protein>
    <submittedName>
        <fullName evidence="2">Uncharacterized protein</fullName>
    </submittedName>
</protein>
<dbReference type="AlphaFoldDB" id="A0A812JTE2"/>
<feature type="transmembrane region" description="Helical" evidence="1">
    <location>
        <begin position="421"/>
        <end position="446"/>
    </location>
</feature>
<feature type="transmembrane region" description="Helical" evidence="1">
    <location>
        <begin position="278"/>
        <end position="301"/>
    </location>
</feature>
<sequence length="548" mass="62785">MAASANGVALDAEEDPNEAVAEEAVAEETLGLSRKKLRTPLELEMGPSTIRCEDPQDAYVRTLTRYVTEKIDEFWSHSWQLKPYRKLWLRTLRLVICSNWGLGMVRKVFCLLFLKNGLASSIAGTLGALLAAFLMRAGVLPIKVLPFSHIPFWCTVFGVIFSAAALFLWRPQDACLHWEAKVFLDVCCINQVDSKKKAEGIVRGILKRSKSLFILWDPSYIERTWCVFEIAAFLHGCGARPRTVVRPTLLGPTALATYVGTPSMMLLWIFVHDFDDDLLFGVDFNICAMFAAFFLAFYWGVATFRSYYRSIQTFYHQLLNFRLQDTKCHCCTRGHISEDGSRMPCDREIVEGCICNWFGSVQKFEEFIAPLLRSTFENQLGQHQFPYSYFLVIFCPAAWLAMDLSVGAAEPGYIARYEKDYWSVFWFFQLLGIWLGTMPSISKLALYLTQCFCAPRRYLICDVLLNVMIVSLLNFCFYLFLHTTRFFNDKHNSPLNDLDISMTARAILMFVTWCLPAFLLFSMPEVLKLIRSRHKKRSSQDATQEGSI</sequence>
<dbReference type="EMBL" id="CAJNDS010000458">
    <property type="protein sequence ID" value="CAE7208562.1"/>
    <property type="molecule type" value="Genomic_DNA"/>
</dbReference>